<dbReference type="CDD" id="cd00609">
    <property type="entry name" value="AAT_like"/>
    <property type="match status" value="1"/>
</dbReference>
<evidence type="ECO:0000259" key="3">
    <source>
        <dbReference type="Pfam" id="PF00155"/>
    </source>
</evidence>
<dbReference type="Pfam" id="PF00155">
    <property type="entry name" value="Aminotran_1_2"/>
    <property type="match status" value="1"/>
</dbReference>
<dbReference type="EMBL" id="FQZB01000019">
    <property type="protein sequence ID" value="SHK53502.1"/>
    <property type="molecule type" value="Genomic_DNA"/>
</dbReference>
<evidence type="ECO:0000313" key="5">
    <source>
        <dbReference type="Proteomes" id="UP000184310"/>
    </source>
</evidence>
<dbReference type="GO" id="GO:0030170">
    <property type="term" value="F:pyridoxal phosphate binding"/>
    <property type="evidence" value="ECO:0007669"/>
    <property type="project" value="InterPro"/>
</dbReference>
<dbReference type="AlphaFoldDB" id="A0A1M6T8X5"/>
<proteinExistence type="predicted"/>
<gene>
    <name evidence="4" type="ORF">SAMN02745163_03990</name>
</gene>
<reference evidence="4 5" key="1">
    <citation type="submission" date="2016-11" db="EMBL/GenBank/DDBJ databases">
        <authorList>
            <person name="Jaros S."/>
            <person name="Januszkiewicz K."/>
            <person name="Wedrychowicz H."/>
        </authorList>
    </citation>
    <scope>NUCLEOTIDE SEQUENCE [LARGE SCALE GENOMIC DNA]</scope>
    <source>
        <strain evidence="4 5">DSM 21758</strain>
    </source>
</reference>
<dbReference type="PANTHER" id="PTHR42885:SF1">
    <property type="entry name" value="THREONINE-PHOSPHATE DECARBOXYLASE"/>
    <property type="match status" value="1"/>
</dbReference>
<dbReference type="RefSeq" id="WP_072992322.1">
    <property type="nucleotide sequence ID" value="NZ_FQZB01000019.1"/>
</dbReference>
<dbReference type="GO" id="GO:0003824">
    <property type="term" value="F:catalytic activity"/>
    <property type="evidence" value="ECO:0007669"/>
    <property type="project" value="UniProtKB-ARBA"/>
</dbReference>
<dbReference type="SUPFAM" id="SSF53383">
    <property type="entry name" value="PLP-dependent transferases"/>
    <property type="match status" value="1"/>
</dbReference>
<dbReference type="Proteomes" id="UP000184310">
    <property type="component" value="Unassembled WGS sequence"/>
</dbReference>
<accession>A0A1M6T8X5</accession>
<name>A0A1M6T8X5_9CLOT</name>
<sequence>MKISKHGGDIYTEGLLKERALIDYSSNINPFGIPESFKNNINDILNLTVRYPDYKYRKLKQSIIDYHFKYEKVTLEEDELLLGNGASEVLEIFIRSINKLLIVVPSFIEYEELGHKWCQSVEYSFLNDNFEYGYDDILEKFKNCNGMILGNPNNPVGNRIDIDRFKEILDYAEANNKSVIVDEAFVEFMGENKSLTKLIKTYKSLFIVRAITKFFGMPGVRFGYGISSNKNMIKLMCESQNPWNVNTFGEHAAICSFNDEKYIAKTKKWINEELIFFKDKLSTLSFVEEVYETNCNFILVKLKGVTGTDLYEECLKQGYVIRKASNFRGLDDTYVRFAIKDRRNNELFLKAINNIKL</sequence>
<evidence type="ECO:0000256" key="2">
    <source>
        <dbReference type="ARBA" id="ARBA00022898"/>
    </source>
</evidence>
<dbReference type="InterPro" id="IPR015421">
    <property type="entry name" value="PyrdxlP-dep_Trfase_major"/>
</dbReference>
<dbReference type="Gene3D" id="3.40.640.10">
    <property type="entry name" value="Type I PLP-dependent aspartate aminotransferase-like (Major domain)"/>
    <property type="match status" value="1"/>
</dbReference>
<dbReference type="OrthoDB" id="9813612at2"/>
<comment type="cofactor">
    <cofactor evidence="1">
        <name>pyridoxal 5'-phosphate</name>
        <dbReference type="ChEBI" id="CHEBI:597326"/>
    </cofactor>
</comment>
<dbReference type="InterPro" id="IPR015422">
    <property type="entry name" value="PyrdxlP-dep_Trfase_small"/>
</dbReference>
<dbReference type="Gene3D" id="3.90.1150.10">
    <property type="entry name" value="Aspartate Aminotransferase, domain 1"/>
    <property type="match status" value="1"/>
</dbReference>
<feature type="domain" description="Aminotransferase class I/classII large" evidence="3">
    <location>
        <begin position="22"/>
        <end position="352"/>
    </location>
</feature>
<evidence type="ECO:0000256" key="1">
    <source>
        <dbReference type="ARBA" id="ARBA00001933"/>
    </source>
</evidence>
<keyword evidence="5" id="KW-1185">Reference proteome</keyword>
<dbReference type="InterPro" id="IPR015424">
    <property type="entry name" value="PyrdxlP-dep_Trfase"/>
</dbReference>
<evidence type="ECO:0000313" key="4">
    <source>
        <dbReference type="EMBL" id="SHK53502.1"/>
    </source>
</evidence>
<organism evidence="4 5">
    <name type="scientific">Clostridium cavendishii DSM 21758</name>
    <dbReference type="NCBI Taxonomy" id="1121302"/>
    <lineage>
        <taxon>Bacteria</taxon>
        <taxon>Bacillati</taxon>
        <taxon>Bacillota</taxon>
        <taxon>Clostridia</taxon>
        <taxon>Eubacteriales</taxon>
        <taxon>Clostridiaceae</taxon>
        <taxon>Clostridium</taxon>
    </lineage>
</organism>
<dbReference type="STRING" id="1121302.SAMN02745163_03990"/>
<dbReference type="InterPro" id="IPR004839">
    <property type="entry name" value="Aminotransferase_I/II_large"/>
</dbReference>
<keyword evidence="2" id="KW-0663">Pyridoxal phosphate</keyword>
<protein>
    <submittedName>
        <fullName evidence="4">Threonine-phosphate decarboxylase</fullName>
    </submittedName>
</protein>
<dbReference type="PANTHER" id="PTHR42885">
    <property type="entry name" value="HISTIDINOL-PHOSPHATE AMINOTRANSFERASE-RELATED"/>
    <property type="match status" value="1"/>
</dbReference>